<proteinExistence type="predicted"/>
<keyword evidence="1" id="KW-1133">Transmembrane helix</keyword>
<evidence type="ECO:0000313" key="3">
    <source>
        <dbReference type="Proteomes" id="UP001179363"/>
    </source>
</evidence>
<name>A0ABS9EJX1_9FLAO</name>
<dbReference type="RefSeq" id="WP_236134253.1">
    <property type="nucleotide sequence ID" value="NZ_JAKGTH010000009.1"/>
</dbReference>
<keyword evidence="1" id="KW-0472">Membrane</keyword>
<organism evidence="2 3">
    <name type="scientific">Gillisia lutea</name>
    <dbReference type="NCBI Taxonomy" id="2909668"/>
    <lineage>
        <taxon>Bacteria</taxon>
        <taxon>Pseudomonadati</taxon>
        <taxon>Bacteroidota</taxon>
        <taxon>Flavobacteriia</taxon>
        <taxon>Flavobacteriales</taxon>
        <taxon>Flavobacteriaceae</taxon>
        <taxon>Gillisia</taxon>
    </lineage>
</organism>
<keyword evidence="3" id="KW-1185">Reference proteome</keyword>
<dbReference type="EMBL" id="JAKGTH010000009">
    <property type="protein sequence ID" value="MCF4102105.1"/>
    <property type="molecule type" value="Genomic_DNA"/>
</dbReference>
<reference evidence="2" key="1">
    <citation type="submission" date="2022-01" db="EMBL/GenBank/DDBJ databases">
        <title>Gillisia lutea sp. nov., isolated from marine plastic residues from the Malvarosa beach (Valencia, Spain).</title>
        <authorList>
            <person name="Vidal-Verdu A."/>
            <person name="Molina-Menor E."/>
            <person name="Satari L."/>
            <person name="Pascual J."/>
            <person name="Pereto J."/>
            <person name="Porcar M."/>
        </authorList>
    </citation>
    <scope>NUCLEOTIDE SEQUENCE</scope>
    <source>
        <strain evidence="2">M10.2A</strain>
    </source>
</reference>
<comment type="caution">
    <text evidence="2">The sequence shown here is derived from an EMBL/GenBank/DDBJ whole genome shotgun (WGS) entry which is preliminary data.</text>
</comment>
<gene>
    <name evidence="2" type="ORF">L1I30_10540</name>
</gene>
<evidence type="ECO:0000256" key="1">
    <source>
        <dbReference type="SAM" id="Phobius"/>
    </source>
</evidence>
<protein>
    <submittedName>
        <fullName evidence="2">Uncharacterized protein</fullName>
    </submittedName>
</protein>
<dbReference type="Proteomes" id="UP001179363">
    <property type="component" value="Unassembled WGS sequence"/>
</dbReference>
<evidence type="ECO:0000313" key="2">
    <source>
        <dbReference type="EMBL" id="MCF4102105.1"/>
    </source>
</evidence>
<keyword evidence="1" id="KW-0812">Transmembrane</keyword>
<sequence length="61" mass="7713">MIDFDQETWIYLGIITLVIIYFLWSSNRNKRNRKARKNRNFRIRYMERKKKSEKKNMTKQI</sequence>
<feature type="transmembrane region" description="Helical" evidence="1">
    <location>
        <begin position="6"/>
        <end position="24"/>
    </location>
</feature>
<accession>A0ABS9EJX1</accession>